<protein>
    <recommendedName>
        <fullName evidence="3">Reverse transcriptase zinc-binding domain-containing protein</fullName>
    </recommendedName>
</protein>
<dbReference type="EMBL" id="JAIWQS010000002">
    <property type="protein sequence ID" value="KAJ8772834.1"/>
    <property type="molecule type" value="Genomic_DNA"/>
</dbReference>
<organism evidence="1 2">
    <name type="scientific">Erythroxylum novogranatense</name>
    <dbReference type="NCBI Taxonomy" id="1862640"/>
    <lineage>
        <taxon>Eukaryota</taxon>
        <taxon>Viridiplantae</taxon>
        <taxon>Streptophyta</taxon>
        <taxon>Embryophyta</taxon>
        <taxon>Tracheophyta</taxon>
        <taxon>Spermatophyta</taxon>
        <taxon>Magnoliopsida</taxon>
        <taxon>eudicotyledons</taxon>
        <taxon>Gunneridae</taxon>
        <taxon>Pentapetalae</taxon>
        <taxon>rosids</taxon>
        <taxon>fabids</taxon>
        <taxon>Malpighiales</taxon>
        <taxon>Erythroxylaceae</taxon>
        <taxon>Erythroxylum</taxon>
    </lineage>
</organism>
<keyword evidence="2" id="KW-1185">Reference proteome</keyword>
<gene>
    <name evidence="1" type="ORF">K2173_028011</name>
</gene>
<comment type="caution">
    <text evidence="1">The sequence shown here is derived from an EMBL/GenBank/DDBJ whole genome shotgun (WGS) entry which is preliminary data.</text>
</comment>
<dbReference type="Proteomes" id="UP001159364">
    <property type="component" value="Linkage Group LG02"/>
</dbReference>
<evidence type="ECO:0008006" key="3">
    <source>
        <dbReference type="Google" id="ProtNLM"/>
    </source>
</evidence>
<proteinExistence type="predicted"/>
<sequence length="235" mass="26436">MTVTVSTILSTDFHWDFHVLCTPLPSDIRAQIVVVPLSRANCISDRLVWGESSSGAYSSRSGYAFISQVPHPPDSSKCWKQLCQLPVPAKLKDCLLTNAFHFHRGIATSPMCARCTLFPETTLHLLRDCIWSRDVWTRLHAPNVDPSFFAASLDDWVAANVFALHATTTSMLRFLIGCWVIWCARNKAVINGESLSTGTQRLWHRSLMQDCLSIQHMKHVEIVACYGNNLEMCKV</sequence>
<accession>A0AAV8U3L5</accession>
<evidence type="ECO:0000313" key="2">
    <source>
        <dbReference type="Proteomes" id="UP001159364"/>
    </source>
</evidence>
<evidence type="ECO:0000313" key="1">
    <source>
        <dbReference type="EMBL" id="KAJ8772834.1"/>
    </source>
</evidence>
<name>A0AAV8U3L5_9ROSI</name>
<dbReference type="AlphaFoldDB" id="A0AAV8U3L5"/>
<reference evidence="1 2" key="1">
    <citation type="submission" date="2021-09" db="EMBL/GenBank/DDBJ databases">
        <title>Genomic insights and catalytic innovation underlie evolution of tropane alkaloids biosynthesis.</title>
        <authorList>
            <person name="Wang Y.-J."/>
            <person name="Tian T."/>
            <person name="Huang J.-P."/>
            <person name="Huang S.-X."/>
        </authorList>
    </citation>
    <scope>NUCLEOTIDE SEQUENCE [LARGE SCALE GENOMIC DNA]</scope>
    <source>
        <strain evidence="1">KIB-2018</strain>
        <tissue evidence="1">Leaf</tissue>
    </source>
</reference>